<dbReference type="Pfam" id="PF00710">
    <property type="entry name" value="Asparaginase"/>
    <property type="match status" value="1"/>
</dbReference>
<dbReference type="Gene3D" id="3.40.50.40">
    <property type="match status" value="1"/>
</dbReference>
<feature type="binding site" evidence="10">
    <location>
        <position position="527"/>
    </location>
    <ligand>
        <name>substrate</name>
    </ligand>
</feature>
<feature type="domain" description="Asn/Gln amidotransferase" evidence="12">
    <location>
        <begin position="324"/>
        <end position="471"/>
    </location>
</feature>
<keyword evidence="4" id="KW-0067">ATP-binding</keyword>
<dbReference type="GO" id="GO:0006412">
    <property type="term" value="P:translation"/>
    <property type="evidence" value="ECO:0007669"/>
    <property type="project" value="UniProtKB-KW"/>
</dbReference>
<dbReference type="GO" id="GO:0005524">
    <property type="term" value="F:ATP binding"/>
    <property type="evidence" value="ECO:0007669"/>
    <property type="project" value="UniProtKB-KW"/>
</dbReference>
<dbReference type="InterPro" id="IPR014746">
    <property type="entry name" value="Gln_synth/guanido_kin_cat_dom"/>
</dbReference>
<dbReference type="PIRSF" id="PIRSF001220">
    <property type="entry name" value="L-ASNase_gatD"/>
    <property type="match status" value="1"/>
</dbReference>
<evidence type="ECO:0000256" key="5">
    <source>
        <dbReference type="ARBA" id="ARBA00022917"/>
    </source>
</evidence>
<dbReference type="SMART" id="SM00870">
    <property type="entry name" value="Asparaginase"/>
    <property type="match status" value="1"/>
</dbReference>
<dbReference type="InterPro" id="IPR006075">
    <property type="entry name" value="Asn/Gln-tRNA_Trfase_suB/E_cat"/>
</dbReference>
<evidence type="ECO:0000256" key="10">
    <source>
        <dbReference type="PIRSR" id="PIRSR001220-2"/>
    </source>
</evidence>
<dbReference type="InterPro" id="IPR018027">
    <property type="entry name" value="Asn/Gln_amidotransferase"/>
</dbReference>
<dbReference type="InterPro" id="IPR027474">
    <property type="entry name" value="L-asparaginase_N"/>
</dbReference>
<dbReference type="InterPro" id="IPR027473">
    <property type="entry name" value="L-asparaginase_C"/>
</dbReference>
<dbReference type="InterPro" id="IPR036152">
    <property type="entry name" value="Asp/glu_Ase-like_sf"/>
</dbReference>
<dbReference type="PRINTS" id="PR00139">
    <property type="entry name" value="ASNGLNASE"/>
</dbReference>
<evidence type="ECO:0000256" key="1">
    <source>
        <dbReference type="ARBA" id="ARBA00011123"/>
    </source>
</evidence>
<reference evidence="13 14" key="1">
    <citation type="submission" date="2019-08" db="EMBL/GenBank/DDBJ databases">
        <authorList>
            <person name="Kuhnert P."/>
        </authorList>
    </citation>
    <scope>NUCLEOTIDE SEQUENCE [LARGE SCALE GENOMIC DNA]</scope>
    <source>
        <strain evidence="13 14">B36.5</strain>
    </source>
</reference>
<dbReference type="GO" id="GO:0050567">
    <property type="term" value="F:glutaminyl-tRNA synthase (glutamine-hydrolyzing) activity"/>
    <property type="evidence" value="ECO:0007669"/>
    <property type="project" value="TreeGrafter"/>
</dbReference>
<dbReference type="Pfam" id="PF02934">
    <property type="entry name" value="GatB_N"/>
    <property type="match status" value="1"/>
</dbReference>
<dbReference type="Proteomes" id="UP000323594">
    <property type="component" value="Chromosome"/>
</dbReference>
<keyword evidence="3" id="KW-0547">Nucleotide-binding</keyword>
<dbReference type="AlphaFoldDB" id="A0AAE6IU26"/>
<keyword evidence="5" id="KW-0648">Protein biosynthesis</keyword>
<accession>A0AAE6IU26</accession>
<comment type="catalytic activity">
    <reaction evidence="8">
        <text>L-glutamyl-tRNA(Gln) + L-glutamine + ATP + H2O = L-glutaminyl-tRNA(Gln) + L-glutamate + ADP + phosphate + H(+)</text>
        <dbReference type="Rhea" id="RHEA:17521"/>
        <dbReference type="Rhea" id="RHEA-COMP:9681"/>
        <dbReference type="Rhea" id="RHEA-COMP:9684"/>
        <dbReference type="ChEBI" id="CHEBI:15377"/>
        <dbReference type="ChEBI" id="CHEBI:15378"/>
        <dbReference type="ChEBI" id="CHEBI:29985"/>
        <dbReference type="ChEBI" id="CHEBI:30616"/>
        <dbReference type="ChEBI" id="CHEBI:43474"/>
        <dbReference type="ChEBI" id="CHEBI:58359"/>
        <dbReference type="ChEBI" id="CHEBI:78520"/>
        <dbReference type="ChEBI" id="CHEBI:78521"/>
        <dbReference type="ChEBI" id="CHEBI:456216"/>
    </reaction>
</comment>
<evidence type="ECO:0000256" key="3">
    <source>
        <dbReference type="ARBA" id="ARBA00022741"/>
    </source>
</evidence>
<protein>
    <submittedName>
        <fullName evidence="13">Glutamyl-tRNA amidotransferase</fullName>
    </submittedName>
</protein>
<evidence type="ECO:0000256" key="7">
    <source>
        <dbReference type="ARBA" id="ARBA00047380"/>
    </source>
</evidence>
<dbReference type="InterPro" id="IPR027475">
    <property type="entry name" value="Asparaginase/glutaminase_AS2"/>
</dbReference>
<sequence>MKRGKSVYQSFVFLETRVLMPSDKKAFCDCKTGNSPETCSVCRKEISSALPIPKDSALCHAYQLAKMLHCTLLFEVPYERLIGTPETPKKYSLFGASLKIAENGYVNIEFHRHKKRIAITEIRFEEDAGKLIHGAEKTFMDYTCAGMPSIRIRTGENIELGEEAEVFLTDLKQKLEYIGIGSEGSVNRIRCNAYAAVTEYRNKPKHYVKLRNLNSFNFVRNAINEDLRRQEALLKNGKEVSSESRLWNERLGYTESYKTREFIDSVQAVVLKNIPPYLTSDKCKQKLLTMQIEDPNERELRFVRQYRLPLKTAKTLCTDKNWADFFEETVNRMIKPYVAAQWFLTEIPGSLKKMSLSLEKSSLTAEKFAQVLHLFEKKHINRNIAKKLLQELLISDAEPEIVLTQKQWQQVTDVKILKELIRTAIIANPSEAERLKEGDMRPLEFLTGILMKETRGLADPQTIKQLIKEELNINIVYVLSMGGTISALIKKGEIEAGHAEILSTLVKNQQNEKYIRFETVSSEALLSEEIEPADWAKLITAICEKIASGTANGIVLAHGTDTLVYTAPLIYWLFADSPVPIVLTASNTPPNHHAENIAENEAGKNLNAAINLAHEKTEGVYVVFNGEILSPLNLKFLKSSGNSFVNRNMNTPIFTGEGLLTDYSEMESAVFESLLSAAAENMLLIKMYPGIRKDFLLKCLNEGISHFFLELYGRGTANMRNSLYSLNEFFRRGGKQQCRFYCTSQQEEPVDFSRYVSSHSVWKEGAVPMGNLTTETAIALYYAASIVCDTEAELDEIMETYSKIDTN</sequence>
<dbReference type="Gene3D" id="3.40.50.1170">
    <property type="entry name" value="L-asparaginase, N-terminal domain"/>
    <property type="match status" value="1"/>
</dbReference>
<dbReference type="EMBL" id="CP042817">
    <property type="protein sequence ID" value="QEJ98183.1"/>
    <property type="molecule type" value="Genomic_DNA"/>
</dbReference>
<dbReference type="InterPro" id="IPR017959">
    <property type="entry name" value="Asn/Gln-tRNA_amidoTrfase_suB/E"/>
</dbReference>
<proteinExistence type="predicted"/>
<keyword evidence="2" id="KW-0436">Ligase</keyword>
<dbReference type="PROSITE" id="PS00917">
    <property type="entry name" value="ASN_GLN_ASE_2"/>
    <property type="match status" value="1"/>
</dbReference>
<feature type="active site" evidence="11">
    <location>
        <position position="560"/>
    </location>
</feature>
<name>A0AAE6IU26_TREPH</name>
<feature type="binding site" evidence="10">
    <location>
        <begin position="560"/>
        <end position="561"/>
    </location>
    <ligand>
        <name>substrate</name>
    </ligand>
</feature>
<dbReference type="PROSITE" id="PS51732">
    <property type="entry name" value="ASN_GLN_ASE_3"/>
    <property type="match status" value="1"/>
</dbReference>
<evidence type="ECO:0000256" key="9">
    <source>
        <dbReference type="PIRSR" id="PIRSR001220-1"/>
    </source>
</evidence>
<dbReference type="Pfam" id="PF02637">
    <property type="entry name" value="GatB_Yqey"/>
    <property type="match status" value="1"/>
</dbReference>
<dbReference type="SUPFAM" id="SSF89095">
    <property type="entry name" value="GatB/YqeY motif"/>
    <property type="match status" value="1"/>
</dbReference>
<dbReference type="InterPro" id="IPR042114">
    <property type="entry name" value="GatB_C_1"/>
</dbReference>
<dbReference type="PANTHER" id="PTHR11659">
    <property type="entry name" value="GLUTAMYL-TRNA GLN AMIDOTRANSFERASE SUBUNIT B MITOCHONDRIAL AND PROKARYOTIC PET112-RELATED"/>
    <property type="match status" value="1"/>
</dbReference>
<dbReference type="Gene3D" id="1.10.150.380">
    <property type="entry name" value="GatB domain, N-terminal subdomain"/>
    <property type="match status" value="1"/>
</dbReference>
<dbReference type="Gene3D" id="1.10.10.410">
    <property type="match status" value="1"/>
</dbReference>
<dbReference type="InterPro" id="IPR006034">
    <property type="entry name" value="Asparaginase/glutaminase-like"/>
</dbReference>
<dbReference type="PANTHER" id="PTHR11659:SF0">
    <property type="entry name" value="GLUTAMYL-TRNA(GLN) AMIDOTRANSFERASE SUBUNIT B, MITOCHONDRIAL"/>
    <property type="match status" value="1"/>
</dbReference>
<evidence type="ECO:0000259" key="12">
    <source>
        <dbReference type="SMART" id="SM00845"/>
    </source>
</evidence>
<dbReference type="InterPro" id="IPR037152">
    <property type="entry name" value="L-asparaginase_N_sf"/>
</dbReference>
<dbReference type="SMART" id="SM00845">
    <property type="entry name" value="GatB_Yqey"/>
    <property type="match status" value="1"/>
</dbReference>
<comment type="subunit">
    <text evidence="1">Heterotrimer of A, B and C subunits.</text>
</comment>
<evidence type="ECO:0000256" key="8">
    <source>
        <dbReference type="ARBA" id="ARBA00047913"/>
    </source>
</evidence>
<evidence type="ECO:0000256" key="6">
    <source>
        <dbReference type="ARBA" id="ARBA00024799"/>
    </source>
</evidence>
<evidence type="ECO:0000256" key="4">
    <source>
        <dbReference type="ARBA" id="ARBA00022840"/>
    </source>
</evidence>
<dbReference type="InterPro" id="IPR023168">
    <property type="entry name" value="GatB_Yqey_C_2"/>
</dbReference>
<dbReference type="GO" id="GO:0070681">
    <property type="term" value="P:glutaminyl-tRNAGln biosynthesis via transamidation"/>
    <property type="evidence" value="ECO:0007669"/>
    <property type="project" value="TreeGrafter"/>
</dbReference>
<dbReference type="PIRSF" id="PIRSF500176">
    <property type="entry name" value="L_ASNase"/>
    <property type="match status" value="1"/>
</dbReference>
<gene>
    <name evidence="13" type="ORF">FUT82_09340</name>
</gene>
<dbReference type="InterPro" id="IPR003789">
    <property type="entry name" value="Asn/Gln_tRNA_amidoTrase-B-like"/>
</dbReference>
<organism evidence="13 14">
    <name type="scientific">Treponema phagedenis</name>
    <dbReference type="NCBI Taxonomy" id="162"/>
    <lineage>
        <taxon>Bacteria</taxon>
        <taxon>Pseudomonadati</taxon>
        <taxon>Spirochaetota</taxon>
        <taxon>Spirochaetia</taxon>
        <taxon>Spirochaetales</taxon>
        <taxon>Treponemataceae</taxon>
        <taxon>Treponema</taxon>
    </lineage>
</organism>
<dbReference type="SUPFAM" id="SSF53774">
    <property type="entry name" value="Glutaminase/Asparaginase"/>
    <property type="match status" value="1"/>
</dbReference>
<comment type="function">
    <text evidence="6">Allows the formation of correctly charged Asn-tRNA(Asn) or Gln-tRNA(Gln) through the transamidation of misacylated Asp-tRNA(Asn) or Glu-tRNA(Gln) in organisms which lack either or both of asparaginyl-tRNA or glutaminyl-tRNA synthetases. The reaction takes place in the presence of glutamine and ATP through an activated phospho-Asp-tRNA(Asn) or phospho-Glu-tRNA(Gln).</text>
</comment>
<evidence type="ECO:0000256" key="2">
    <source>
        <dbReference type="ARBA" id="ARBA00022598"/>
    </source>
</evidence>
<comment type="catalytic activity">
    <reaction evidence="7">
        <text>L-aspartyl-tRNA(Asn) + L-glutamine + ATP + H2O = L-asparaginyl-tRNA(Asn) + L-glutamate + ADP + phosphate + 2 H(+)</text>
        <dbReference type="Rhea" id="RHEA:14513"/>
        <dbReference type="Rhea" id="RHEA-COMP:9674"/>
        <dbReference type="Rhea" id="RHEA-COMP:9677"/>
        <dbReference type="ChEBI" id="CHEBI:15377"/>
        <dbReference type="ChEBI" id="CHEBI:15378"/>
        <dbReference type="ChEBI" id="CHEBI:29985"/>
        <dbReference type="ChEBI" id="CHEBI:30616"/>
        <dbReference type="ChEBI" id="CHEBI:43474"/>
        <dbReference type="ChEBI" id="CHEBI:58359"/>
        <dbReference type="ChEBI" id="CHEBI:78515"/>
        <dbReference type="ChEBI" id="CHEBI:78516"/>
        <dbReference type="ChEBI" id="CHEBI:456216"/>
    </reaction>
</comment>
<evidence type="ECO:0000256" key="11">
    <source>
        <dbReference type="PROSITE-ProRule" id="PRU10100"/>
    </source>
</evidence>
<evidence type="ECO:0000313" key="13">
    <source>
        <dbReference type="EMBL" id="QEJ98183.1"/>
    </source>
</evidence>
<dbReference type="GO" id="GO:0004067">
    <property type="term" value="F:asparaginase activity"/>
    <property type="evidence" value="ECO:0007669"/>
    <property type="project" value="UniProtKB-UniRule"/>
</dbReference>
<feature type="active site" description="O-isoaspartyl threonine intermediate" evidence="9">
    <location>
        <position position="484"/>
    </location>
</feature>
<evidence type="ECO:0000313" key="14">
    <source>
        <dbReference type="Proteomes" id="UP000323594"/>
    </source>
</evidence>
<dbReference type="SUPFAM" id="SSF55931">
    <property type="entry name" value="Glutamine synthetase/guanido kinase"/>
    <property type="match status" value="1"/>
</dbReference>